<dbReference type="AlphaFoldDB" id="A0A397NKD3"/>
<dbReference type="SUPFAM" id="SSF49503">
    <property type="entry name" value="Cupredoxins"/>
    <property type="match status" value="3"/>
</dbReference>
<dbReference type="Gene3D" id="2.60.40.420">
    <property type="entry name" value="Cupredoxins - blue copper proteins"/>
    <property type="match status" value="3"/>
</dbReference>
<evidence type="ECO:0000256" key="7">
    <source>
        <dbReference type="ARBA" id="ARBA00043090"/>
    </source>
</evidence>
<evidence type="ECO:0000256" key="4">
    <source>
        <dbReference type="ARBA" id="ARBA00038978"/>
    </source>
</evidence>
<dbReference type="GO" id="GO:0051301">
    <property type="term" value="P:cell division"/>
    <property type="evidence" value="ECO:0007669"/>
    <property type="project" value="UniProtKB-KW"/>
</dbReference>
<proteinExistence type="predicted"/>
<comment type="subunit">
    <text evidence="1">Monomer.</text>
</comment>
<dbReference type="InterPro" id="IPR002355">
    <property type="entry name" value="Cu_oxidase_Cu_BS"/>
</dbReference>
<dbReference type="CDD" id="cd13890">
    <property type="entry name" value="CuRO_3_CueO_FtsP"/>
    <property type="match status" value="1"/>
</dbReference>
<dbReference type="RefSeq" id="WP_012114885.1">
    <property type="nucleotide sequence ID" value="NZ_QXDC01000005.1"/>
</dbReference>
<dbReference type="InterPro" id="IPR011706">
    <property type="entry name" value="Cu-oxidase_C"/>
</dbReference>
<evidence type="ECO:0000313" key="12">
    <source>
        <dbReference type="EMBL" id="RIA36818.1"/>
    </source>
</evidence>
<dbReference type="Pfam" id="PF07732">
    <property type="entry name" value="Cu-oxidase_3"/>
    <property type="match status" value="1"/>
</dbReference>
<dbReference type="PROSITE" id="PS00080">
    <property type="entry name" value="MULTICOPPER_OXIDASE2"/>
    <property type="match status" value="1"/>
</dbReference>
<evidence type="ECO:0000259" key="11">
    <source>
        <dbReference type="Pfam" id="PF07732"/>
    </source>
</evidence>
<dbReference type="Proteomes" id="UP000266568">
    <property type="component" value="Unassembled WGS sequence"/>
</dbReference>
<sequence length="506" mass="55347">MLLSRRTVLAGAGVLGLGIAGFAARPILWPRSGTDTQALKIPPLLDPRASGGSASLRVQTGTTEFYPGRFSETLGYNGSYLGPTIRVRRGDSVQVNVKNELAETTTVHWHGLLVPGPLDGGPHQPISPGQTWRPLLPIDQPAATLMYHSHVHGLTAEQVYRGLAGVFIIQDDEEQRLGLPNDYGVDDLPLVLQDRQFEDGLLVMPNGMMTLMQGRRGDIVLVNGTPNPVAQVPPRLVRLRMVNASNARVYDLSFEDKRAFHWIATEGGLLERPVQLQSIRLAPGQRAELLVDFSDRSPVGLLTTADSNSRIMGMMPMMQDFGRDRVAGGAFIRFEPGAAASGAASVPKLLIAQERVQPSAAIRRRRLVLNMGMGGMMGGGMMEEQMSGDTRTEAGPMAAPFSINGRPFDMRRIDESVTLGNTEIWEVSGEMMAHPLHIHGVHFEVLSRAGRKPDVLDQGLRDTVLVREPAELLVKFSKASQGYPFMYHCHILEHEDNGMMGQFSVE</sequence>
<dbReference type="InterPro" id="IPR008972">
    <property type="entry name" value="Cupredoxin"/>
</dbReference>
<dbReference type="EC" id="1.16.3.4" evidence="4"/>
<evidence type="ECO:0000256" key="2">
    <source>
        <dbReference type="ARBA" id="ARBA00022723"/>
    </source>
</evidence>
<keyword evidence="12" id="KW-0132">Cell division</keyword>
<dbReference type="Pfam" id="PF00394">
    <property type="entry name" value="Cu-oxidase"/>
    <property type="match status" value="1"/>
</dbReference>
<feature type="domain" description="Plastocyanin-like" evidence="10">
    <location>
        <begin position="397"/>
        <end position="505"/>
    </location>
</feature>
<comment type="catalytic activity">
    <reaction evidence="8">
        <text>4 Cu(+) + O2 + 4 H(+) = 4 Cu(2+) + 2 H2O</text>
        <dbReference type="Rhea" id="RHEA:30083"/>
        <dbReference type="ChEBI" id="CHEBI:15377"/>
        <dbReference type="ChEBI" id="CHEBI:15378"/>
        <dbReference type="ChEBI" id="CHEBI:15379"/>
        <dbReference type="ChEBI" id="CHEBI:29036"/>
        <dbReference type="ChEBI" id="CHEBI:49552"/>
        <dbReference type="EC" id="1.16.3.4"/>
    </reaction>
    <physiologicalReaction direction="left-to-right" evidence="8">
        <dbReference type="Rhea" id="RHEA:30084"/>
    </physiologicalReaction>
</comment>
<comment type="caution">
    <text evidence="12">The sequence shown here is derived from an EMBL/GenBank/DDBJ whole genome shotgun (WGS) entry which is preliminary data.</text>
</comment>
<dbReference type="EMBL" id="QXDC01000005">
    <property type="protein sequence ID" value="RIA36818.1"/>
    <property type="molecule type" value="Genomic_DNA"/>
</dbReference>
<accession>A0A397NKD3</accession>
<dbReference type="CDD" id="cd13867">
    <property type="entry name" value="CuRO_2_CueO_FtsP"/>
    <property type="match status" value="1"/>
</dbReference>
<dbReference type="GO" id="GO:0016491">
    <property type="term" value="F:oxidoreductase activity"/>
    <property type="evidence" value="ECO:0007669"/>
    <property type="project" value="UniProtKB-KW"/>
</dbReference>
<evidence type="ECO:0000259" key="10">
    <source>
        <dbReference type="Pfam" id="PF07731"/>
    </source>
</evidence>
<keyword evidence="13" id="KW-1185">Reference proteome</keyword>
<evidence type="ECO:0000313" key="13">
    <source>
        <dbReference type="Proteomes" id="UP000266568"/>
    </source>
</evidence>
<protein>
    <recommendedName>
        <fullName evidence="5">Multicopper oxidase CueO</fullName>
        <ecNumber evidence="4">1.16.3.4</ecNumber>
    </recommendedName>
    <alternativeName>
        <fullName evidence="6">Copper efflux oxidase</fullName>
    </alternativeName>
    <alternativeName>
        <fullName evidence="7">Cuprous oxidase</fullName>
    </alternativeName>
</protein>
<evidence type="ECO:0000256" key="3">
    <source>
        <dbReference type="ARBA" id="ARBA00023002"/>
    </source>
</evidence>
<name>A0A397NKD3_9SPHN</name>
<feature type="domain" description="Plastocyanin-like" evidence="11">
    <location>
        <begin position="58"/>
        <end position="173"/>
    </location>
</feature>
<gene>
    <name evidence="12" type="ORF">DFR49_4107</name>
</gene>
<evidence type="ECO:0000256" key="6">
    <source>
        <dbReference type="ARBA" id="ARBA00042896"/>
    </source>
</evidence>
<evidence type="ECO:0000256" key="1">
    <source>
        <dbReference type="ARBA" id="ARBA00011245"/>
    </source>
</evidence>
<dbReference type="InterPro" id="IPR006311">
    <property type="entry name" value="TAT_signal"/>
</dbReference>
<keyword evidence="2" id="KW-0479">Metal-binding</keyword>
<dbReference type="CDD" id="cd04232">
    <property type="entry name" value="CuRO_1_CueO_FtsP"/>
    <property type="match status" value="1"/>
</dbReference>
<dbReference type="GO" id="GO:0005507">
    <property type="term" value="F:copper ion binding"/>
    <property type="evidence" value="ECO:0007669"/>
    <property type="project" value="InterPro"/>
</dbReference>
<dbReference type="PROSITE" id="PS51318">
    <property type="entry name" value="TAT"/>
    <property type="match status" value="1"/>
</dbReference>
<evidence type="ECO:0000256" key="8">
    <source>
        <dbReference type="ARBA" id="ARBA00048092"/>
    </source>
</evidence>
<evidence type="ECO:0000256" key="5">
    <source>
        <dbReference type="ARBA" id="ARBA00041027"/>
    </source>
</evidence>
<dbReference type="PANTHER" id="PTHR48267">
    <property type="entry name" value="CUPREDOXIN SUPERFAMILY PROTEIN"/>
    <property type="match status" value="1"/>
</dbReference>
<evidence type="ECO:0000259" key="9">
    <source>
        <dbReference type="Pfam" id="PF00394"/>
    </source>
</evidence>
<dbReference type="InterPro" id="IPR001117">
    <property type="entry name" value="Cu-oxidase_2nd"/>
</dbReference>
<dbReference type="OrthoDB" id="9757546at2"/>
<dbReference type="PANTHER" id="PTHR48267:SF1">
    <property type="entry name" value="BILIRUBIN OXIDASE"/>
    <property type="match status" value="1"/>
</dbReference>
<keyword evidence="12" id="KW-0131">Cell cycle</keyword>
<reference evidence="12 13" key="1">
    <citation type="submission" date="2018-08" db="EMBL/GenBank/DDBJ databases">
        <title>Genomic Encyclopedia of Type Strains, Phase IV (KMG-IV): sequencing the most valuable type-strain genomes for metagenomic binning, comparative biology and taxonomic classification.</title>
        <authorList>
            <person name="Goeker M."/>
        </authorList>
    </citation>
    <scope>NUCLEOTIDE SEQUENCE [LARGE SCALE GENOMIC DNA]</scope>
    <source>
        <strain evidence="12 13">DSM 25527</strain>
    </source>
</reference>
<dbReference type="InterPro" id="IPR011707">
    <property type="entry name" value="Cu-oxidase-like_N"/>
</dbReference>
<dbReference type="Pfam" id="PF07731">
    <property type="entry name" value="Cu-oxidase_2"/>
    <property type="match status" value="1"/>
</dbReference>
<organism evidence="12 13">
    <name type="scientific">Hephaestia caeni</name>
    <dbReference type="NCBI Taxonomy" id="645617"/>
    <lineage>
        <taxon>Bacteria</taxon>
        <taxon>Pseudomonadati</taxon>
        <taxon>Pseudomonadota</taxon>
        <taxon>Alphaproteobacteria</taxon>
        <taxon>Sphingomonadales</taxon>
        <taxon>Sphingomonadaceae</taxon>
        <taxon>Hephaestia</taxon>
    </lineage>
</organism>
<keyword evidence="3" id="KW-0560">Oxidoreductase</keyword>
<dbReference type="InterPro" id="IPR045087">
    <property type="entry name" value="Cu-oxidase_fam"/>
</dbReference>
<feature type="domain" description="Plastocyanin-like" evidence="9">
    <location>
        <begin position="218"/>
        <end position="295"/>
    </location>
</feature>